<evidence type="ECO:0000256" key="10">
    <source>
        <dbReference type="ARBA" id="ARBA00071564"/>
    </source>
</evidence>
<evidence type="ECO:0000256" key="2">
    <source>
        <dbReference type="ARBA" id="ARBA00004776"/>
    </source>
</evidence>
<feature type="transmembrane region" description="Helical" evidence="13">
    <location>
        <begin position="210"/>
        <end position="238"/>
    </location>
</feature>
<accession>A0A3E1HE46</accession>
<evidence type="ECO:0000256" key="13">
    <source>
        <dbReference type="SAM" id="Phobius"/>
    </source>
</evidence>
<proteinExistence type="predicted"/>
<dbReference type="GO" id="GO:0016020">
    <property type="term" value="C:membrane"/>
    <property type="evidence" value="ECO:0007669"/>
    <property type="project" value="UniProtKB-SubCell"/>
</dbReference>
<feature type="domain" description="F5/8 type C" evidence="14">
    <location>
        <begin position="730"/>
        <end position="805"/>
    </location>
</feature>
<comment type="function">
    <text evidence="8">Involved in the biosynthesis of the arabinogalactan (AG) region of the mycolylarabinogalactan-peptidoglycan (mAGP) complex, an essential component of the mycobacterial cell wall. Catalyzes the addition of an arabinofuranosyl (Araf) residue from the sugar donor decaprenyl-phospho-arabinose (DPA) on the C-3 of an alpha-(1-&gt;5)-linked Araf from the arabinan backbone of AG.</text>
</comment>
<evidence type="ECO:0000256" key="3">
    <source>
        <dbReference type="ARBA" id="ARBA00022679"/>
    </source>
</evidence>
<evidence type="ECO:0000256" key="4">
    <source>
        <dbReference type="ARBA" id="ARBA00022692"/>
    </source>
</evidence>
<keyword evidence="6 13" id="KW-0472">Membrane</keyword>
<feature type="transmembrane region" description="Helical" evidence="13">
    <location>
        <begin position="1377"/>
        <end position="1395"/>
    </location>
</feature>
<dbReference type="InterPro" id="IPR056997">
    <property type="entry name" value="CBM_AftD"/>
</dbReference>
<reference evidence="15 16" key="1">
    <citation type="submission" date="2018-07" db="EMBL/GenBank/DDBJ databases">
        <title>Whole genome sequence of Mycobacterium uberis.</title>
        <authorList>
            <person name="Benjak A."/>
        </authorList>
    </citation>
    <scope>NUCLEOTIDE SEQUENCE [LARGE SCALE GENOMIC DNA]</scope>
    <source>
        <strain evidence="15 16">Jura</strain>
    </source>
</reference>
<dbReference type="Gene3D" id="2.60.120.260">
    <property type="entry name" value="Galactose-binding domain-like"/>
    <property type="match status" value="1"/>
</dbReference>
<evidence type="ECO:0000313" key="16">
    <source>
        <dbReference type="Proteomes" id="UP000258522"/>
    </source>
</evidence>
<evidence type="ECO:0000256" key="8">
    <source>
        <dbReference type="ARBA" id="ARBA00056547"/>
    </source>
</evidence>
<dbReference type="Proteomes" id="UP000258522">
    <property type="component" value="Unassembled WGS sequence"/>
</dbReference>
<comment type="catalytic activity">
    <reaction evidence="7">
        <text>Adds an alpha-D-arabinofuranosyl group from trans,octacis-decaprenylphospho-beta-D-arabinofuranose at the 3-O-position of an alpha-(1-&gt;5)-arabinofuranan chain attached to a beta-(1-&gt;5)-galactofuranan chain.</text>
        <dbReference type="EC" id="2.4.2.47"/>
    </reaction>
</comment>
<gene>
    <name evidence="15" type="ORF">MUBE_12755</name>
</gene>
<name>A0A3E1HE46_9MYCO</name>
<comment type="subcellular location">
    <subcellularLocation>
        <location evidence="1">Membrane</location>
        <topology evidence="1">Multi-pass membrane protein</topology>
    </subcellularLocation>
</comment>
<comment type="pathway">
    <text evidence="2">Cell wall biogenesis; cell wall polysaccharide biosynthesis.</text>
</comment>
<evidence type="ECO:0000256" key="11">
    <source>
        <dbReference type="ARBA" id="ARBA00082189"/>
    </source>
</evidence>
<sequence>MRAGTAAQEKAGHASSGSAAATTEARPAKTPSGSLAVPVSHWWLTLVGTVTLALTFAQSPGQISPDTKLDLTTDPLRFLARATNLWNSDLPFGQVQNQAYGYLFPHGAFFIIGQLLGSPGWITQRLWWALLLTAGFWGLLRVAETLGIGSPTSRAIGAAAFVLSPRVLTTLGSISSETLPMMLAPWVLLPTILVLRGTSDKPVRTRAAQAGLAVALMGAVNAIATLAGCLPAVIWWACHRPNRLWWRYTAWWLVALCLATLWWMVALGLLHGVSPPFLDFIESSRVTTQWSSLVEILRGTDSWTPFVAPNATAGAPLVTGSVAILGTCLVAAAGLAGLASPTMPARGRLVTILVVGVVLMAAGYSGGLGSPLAQAVQVFLDAGGAPLRNVHKLESVIRIPLTLGIAELLGRIPLPGSAPVVVWLNAFAHPERDKRVAATVVVLTALVVSTSLAWTGRLTPSGTFSAIPPYWHDATDWLSEHNTGTPTPGRVLVVPGAPFATQVWGTSHDEPLQVLGSSPWGVRDSIPLTPPQTIRALDSVQRLFAAGRPSISLADTLARQGISYVVLRNDLDPDTSRSARPILVHRAITRSPRLEKVAQFGAPVGTGMLAGFVSDSGLRPHYPAVEIYRVTVGDADNLGKPYFADADQLPRIDGGPEVLLRLDERRRLLGQPALGPALMTADAQIASLPLPSWAGVIITDTPVARETDYGRVDQHSSAIRTADEARHTFNRMPDYPVPGAEMVFGGWSGGRVTASSSSSDATAMPDVAPATSPAAAVDGDPATSWVSNALQPAVGQWLQVDFDHPVTNAVITITPSATAVGAQVRRIQIETVNGTTTCAFDEAGKPLTAALPYGETPWVRITAAATDDGSSGVQFGITNLTITQYDSSGFAHPVNLRHTALVPGPPPGWAIARWDLGSELLGRPGCAPAPDNVRCAASMTLAPEEPVNFSRTLTVPNPISVTPTLWVRSRQGPRLADLIAAPNTTRAYGDADTVDILGSAYAATDGDPATSWTAPQRVVEHKTPPTLTVVLPQPTEVAGLRLAPSRSTLPAHPTMVEVNLGNGPQVRELRPGEPQTLSLKPWITGTITISLLDWRDVIDRNALGFDQLKPPGLAEVTVLGTSGKPIAPADASRNRIREITVDCDHGPVIAVAGRFVHTSIRTTAAALLDGEPVSAVPCERDPITLPTGQQELLISPGTAFIVDGVQLSTQDGTKLPSAKTVSANTGRWGPSHREVRAPASATSRVLVMPDSINPGWVARTSTGVRLMPISVNGWQQGWVVPAGNLGTITLTFTANSLYRPGLAVGLTLLPLLTLLALWRRRSGHADNTAVQPWTPGAWATIVVLAAGAVIAGAAGGVVVGAALGLRYALRHRPRWRDGLSVSLSSGGLILAGAALSRQPWRSVDGYAGHSMIVQLLALVSLATLTASVVSPRHDRTGEST</sequence>
<evidence type="ECO:0000313" key="15">
    <source>
        <dbReference type="EMBL" id="RFD24732.1"/>
    </source>
</evidence>
<feature type="transmembrane region" description="Helical" evidence="13">
    <location>
        <begin position="99"/>
        <end position="117"/>
    </location>
</feature>
<keyword evidence="5 13" id="KW-1133">Transmembrane helix</keyword>
<feature type="transmembrane region" description="Helical" evidence="13">
    <location>
        <begin position="1338"/>
        <end position="1365"/>
    </location>
</feature>
<dbReference type="Pfam" id="PF00754">
    <property type="entry name" value="F5_F8_type_C"/>
    <property type="match status" value="1"/>
</dbReference>
<keyword evidence="3" id="KW-0808">Transferase</keyword>
<evidence type="ECO:0000256" key="9">
    <source>
        <dbReference type="ARBA" id="ARBA00066333"/>
    </source>
</evidence>
<feature type="transmembrane region" description="Helical" evidence="13">
    <location>
        <begin position="35"/>
        <end position="57"/>
    </location>
</feature>
<feature type="region of interest" description="Disordered" evidence="12">
    <location>
        <begin position="1"/>
        <end position="34"/>
    </location>
</feature>
<feature type="region of interest" description="Disordered" evidence="12">
    <location>
        <begin position="1216"/>
        <end position="1235"/>
    </location>
</feature>
<keyword evidence="16" id="KW-1185">Reference proteome</keyword>
<dbReference type="Pfam" id="PF24607">
    <property type="entry name" value="CBM_AftD"/>
    <property type="match status" value="1"/>
</dbReference>
<dbReference type="FunFam" id="2.60.120.260:FF:000113">
    <property type="entry name" value="Conserved transmembrane protein"/>
    <property type="match status" value="1"/>
</dbReference>
<feature type="transmembrane region" description="Helical" evidence="13">
    <location>
        <begin position="349"/>
        <end position="367"/>
    </location>
</feature>
<comment type="caution">
    <text evidence="15">The sequence shown here is derived from an EMBL/GenBank/DDBJ whole genome shotgun (WGS) entry which is preliminary data.</text>
</comment>
<dbReference type="InterPro" id="IPR008979">
    <property type="entry name" value="Galactose-bd-like_sf"/>
</dbReference>
<dbReference type="GO" id="GO:0016740">
    <property type="term" value="F:transferase activity"/>
    <property type="evidence" value="ECO:0007669"/>
    <property type="project" value="UniProtKB-KW"/>
</dbReference>
<dbReference type="SUPFAM" id="SSF49785">
    <property type="entry name" value="Galactose-binding domain-like"/>
    <property type="match status" value="2"/>
</dbReference>
<evidence type="ECO:0000256" key="12">
    <source>
        <dbReference type="SAM" id="MobiDB-lite"/>
    </source>
</evidence>
<evidence type="ECO:0000256" key="1">
    <source>
        <dbReference type="ARBA" id="ARBA00004141"/>
    </source>
</evidence>
<feature type="transmembrane region" description="Helical" evidence="13">
    <location>
        <begin position="250"/>
        <end position="270"/>
    </location>
</feature>
<evidence type="ECO:0000256" key="5">
    <source>
        <dbReference type="ARBA" id="ARBA00022989"/>
    </source>
</evidence>
<organism evidence="15 16">
    <name type="scientific">Mycobacterium uberis</name>
    <dbReference type="NCBI Taxonomy" id="2162698"/>
    <lineage>
        <taxon>Bacteria</taxon>
        <taxon>Bacillati</taxon>
        <taxon>Actinomycetota</taxon>
        <taxon>Actinomycetes</taxon>
        <taxon>Mycobacteriales</taxon>
        <taxon>Mycobacteriaceae</taxon>
        <taxon>Mycobacterium</taxon>
    </lineage>
</organism>
<feature type="transmembrane region" description="Helical" evidence="13">
    <location>
        <begin position="126"/>
        <end position="143"/>
    </location>
</feature>
<dbReference type="EMBL" id="QAYL01000025">
    <property type="protein sequence ID" value="RFD24732.1"/>
    <property type="molecule type" value="Genomic_DNA"/>
</dbReference>
<feature type="transmembrane region" description="Helical" evidence="13">
    <location>
        <begin position="313"/>
        <end position="337"/>
    </location>
</feature>
<feature type="transmembrane region" description="Helical" evidence="13">
    <location>
        <begin position="1407"/>
        <end position="1429"/>
    </location>
</feature>
<dbReference type="InterPro" id="IPR000421">
    <property type="entry name" value="FA58C"/>
</dbReference>
<evidence type="ECO:0000259" key="14">
    <source>
        <dbReference type="PROSITE" id="PS50022"/>
    </source>
</evidence>
<evidence type="ECO:0000256" key="6">
    <source>
        <dbReference type="ARBA" id="ARBA00023136"/>
    </source>
</evidence>
<dbReference type="PROSITE" id="PS50022">
    <property type="entry name" value="FA58C_3"/>
    <property type="match status" value="1"/>
</dbReference>
<dbReference type="OrthoDB" id="5242711at2"/>
<dbReference type="EC" id="2.4.2.47" evidence="9"/>
<dbReference type="InterPro" id="IPR021798">
    <property type="entry name" value="AftD_N"/>
</dbReference>
<protein>
    <recommendedName>
        <fullName evidence="10">Alpha-(1-&gt;3)-arabinofuranosyltransferase</fullName>
        <ecNumber evidence="9">2.4.2.47</ecNumber>
    </recommendedName>
    <alternativeName>
        <fullName evidence="11">Arabinofuranan 3-O-arabinosyltransferase</fullName>
    </alternativeName>
</protein>
<evidence type="ECO:0000256" key="7">
    <source>
        <dbReference type="ARBA" id="ARBA00050350"/>
    </source>
</evidence>
<keyword evidence="4 13" id="KW-0812">Transmembrane</keyword>
<dbReference type="Pfam" id="PF11847">
    <property type="entry name" value="GT-C_AftD"/>
    <property type="match status" value="1"/>
</dbReference>